<evidence type="ECO:0000313" key="2">
    <source>
        <dbReference type="Proteomes" id="UP001057402"/>
    </source>
</evidence>
<sequence>MQVFLDRNSGCETVTRLKKTLALVTDNSSTMTASEDEVRSVGIFSNDTGLEPFVDHFKYRIMRYTDQKRLIEKNEDGLEEFSKADPFIWLLNVWFQQGRRCYHLPGVGSSCSGSTTYRRLQWGDGSNHTMQKNQFGVWSIKISDNNGVAAIPHISKVNFQFKHCNGVQIDRIPAWIKYATVDPSKFAAACDGVFWDPSPNGKLETSLAIRYQYKYLRPPKPKAPRIYEAHVGMSSSEPRINSYREFTDDILPRIRANNHNTVQLMSVMEEHSYYACLGYHVTNFFVVSKAIVVAEDVSGMPGLCRPVPEGGVGFDYCLVMAVPDRWIDYLKNKKDDEWSMQGISWSLTNRRYSEKCVAYAESHDQAIVGDKTIAFLLMDKEMYSVMSCLTEASPAIE</sequence>
<dbReference type="Proteomes" id="UP001057402">
    <property type="component" value="Chromosome 10"/>
</dbReference>
<keyword evidence="2" id="KW-1185">Reference proteome</keyword>
<proteinExistence type="predicted"/>
<dbReference type="EMBL" id="CM042889">
    <property type="protein sequence ID" value="KAI4320916.1"/>
    <property type="molecule type" value="Genomic_DNA"/>
</dbReference>
<gene>
    <name evidence="1" type="ORF">MLD38_034349</name>
</gene>
<comment type="caution">
    <text evidence="1">The sequence shown here is derived from an EMBL/GenBank/DDBJ whole genome shotgun (WGS) entry which is preliminary data.</text>
</comment>
<protein>
    <submittedName>
        <fullName evidence="1">Uncharacterized protein</fullName>
    </submittedName>
</protein>
<evidence type="ECO:0000313" key="1">
    <source>
        <dbReference type="EMBL" id="KAI4320916.1"/>
    </source>
</evidence>
<reference evidence="2" key="1">
    <citation type="journal article" date="2023" name="Front. Plant Sci.">
        <title>Chromosomal-level genome assembly of Melastoma candidum provides insights into trichome evolution.</title>
        <authorList>
            <person name="Zhong Y."/>
            <person name="Wu W."/>
            <person name="Sun C."/>
            <person name="Zou P."/>
            <person name="Liu Y."/>
            <person name="Dai S."/>
            <person name="Zhou R."/>
        </authorList>
    </citation>
    <scope>NUCLEOTIDE SEQUENCE [LARGE SCALE GENOMIC DNA]</scope>
</reference>
<name>A0ACB9MA82_9MYRT</name>
<organism evidence="1 2">
    <name type="scientific">Melastoma candidum</name>
    <dbReference type="NCBI Taxonomy" id="119954"/>
    <lineage>
        <taxon>Eukaryota</taxon>
        <taxon>Viridiplantae</taxon>
        <taxon>Streptophyta</taxon>
        <taxon>Embryophyta</taxon>
        <taxon>Tracheophyta</taxon>
        <taxon>Spermatophyta</taxon>
        <taxon>Magnoliopsida</taxon>
        <taxon>eudicotyledons</taxon>
        <taxon>Gunneridae</taxon>
        <taxon>Pentapetalae</taxon>
        <taxon>rosids</taxon>
        <taxon>malvids</taxon>
        <taxon>Myrtales</taxon>
        <taxon>Melastomataceae</taxon>
        <taxon>Melastomatoideae</taxon>
        <taxon>Melastomateae</taxon>
        <taxon>Melastoma</taxon>
    </lineage>
</organism>
<accession>A0ACB9MA82</accession>